<comment type="caution">
    <text evidence="11">The sequence shown here is derived from an EMBL/GenBank/DDBJ whole genome shotgun (WGS) entry which is preliminary data.</text>
</comment>
<keyword evidence="12" id="KW-1185">Reference proteome</keyword>
<evidence type="ECO:0000313" key="11">
    <source>
        <dbReference type="EMBL" id="KAK6729741.1"/>
    </source>
</evidence>
<feature type="domain" description="Sushi" evidence="10">
    <location>
        <begin position="513"/>
        <end position="573"/>
    </location>
</feature>
<dbReference type="PANTHER" id="PTHR19325">
    <property type="entry name" value="COMPLEMENT COMPONENT-RELATED SUSHI DOMAIN-CONTAINING"/>
    <property type="match status" value="1"/>
</dbReference>
<feature type="domain" description="Sushi" evidence="10">
    <location>
        <begin position="453"/>
        <end position="512"/>
    </location>
</feature>
<dbReference type="InterPro" id="IPR001304">
    <property type="entry name" value="C-type_lectin-like"/>
</dbReference>
<evidence type="ECO:0000256" key="7">
    <source>
        <dbReference type="SAM" id="MobiDB-lite"/>
    </source>
</evidence>
<evidence type="ECO:0000256" key="8">
    <source>
        <dbReference type="SAM" id="Phobius"/>
    </source>
</evidence>
<dbReference type="PROSITE" id="PS50041">
    <property type="entry name" value="C_TYPE_LECTIN_2"/>
    <property type="match status" value="1"/>
</dbReference>
<feature type="disulfide bond" evidence="6">
    <location>
        <begin position="515"/>
        <end position="558"/>
    </location>
</feature>
<dbReference type="InterPro" id="IPR035976">
    <property type="entry name" value="Sushi/SCR/CCP_sf"/>
</dbReference>
<dbReference type="CDD" id="cd00033">
    <property type="entry name" value="CCP"/>
    <property type="match status" value="4"/>
</dbReference>
<dbReference type="Gene3D" id="2.10.70.10">
    <property type="entry name" value="Complement Module, domain 1"/>
    <property type="match status" value="4"/>
</dbReference>
<dbReference type="InterPro" id="IPR000436">
    <property type="entry name" value="Sushi_SCR_CCP_dom"/>
</dbReference>
<dbReference type="SMART" id="SM00032">
    <property type="entry name" value="CCP"/>
    <property type="match status" value="4"/>
</dbReference>
<dbReference type="InterPro" id="IPR016186">
    <property type="entry name" value="C-type_lectin-like/link_sf"/>
</dbReference>
<dbReference type="Gene3D" id="3.10.100.10">
    <property type="entry name" value="Mannose-Binding Protein A, subunit A"/>
    <property type="match status" value="1"/>
</dbReference>
<reference evidence="11 12" key="1">
    <citation type="submission" date="2023-08" db="EMBL/GenBank/DDBJ databases">
        <title>A Necator americanus chromosomal reference genome.</title>
        <authorList>
            <person name="Ilik V."/>
            <person name="Petrzelkova K.J."/>
            <person name="Pardy F."/>
            <person name="Fuh T."/>
            <person name="Niatou-Singa F.S."/>
            <person name="Gouil Q."/>
            <person name="Baker L."/>
            <person name="Ritchie M.E."/>
            <person name="Jex A.R."/>
            <person name="Gazzola D."/>
            <person name="Li H."/>
            <person name="Toshio Fujiwara R."/>
            <person name="Zhan B."/>
            <person name="Aroian R.V."/>
            <person name="Pafco B."/>
            <person name="Schwarz E.M."/>
        </authorList>
    </citation>
    <scope>NUCLEOTIDE SEQUENCE [LARGE SCALE GENOMIC DNA]</scope>
    <source>
        <strain evidence="11 12">Aroian</strain>
        <tissue evidence="11">Whole animal</tissue>
    </source>
</reference>
<dbReference type="InterPro" id="IPR016187">
    <property type="entry name" value="CTDL_fold"/>
</dbReference>
<evidence type="ECO:0000256" key="6">
    <source>
        <dbReference type="PROSITE-ProRule" id="PRU00302"/>
    </source>
</evidence>
<evidence type="ECO:0000256" key="2">
    <source>
        <dbReference type="ARBA" id="ARBA00022729"/>
    </source>
</evidence>
<keyword evidence="4 6" id="KW-1015">Disulfide bond</keyword>
<keyword evidence="8" id="KW-1133">Transmembrane helix</keyword>
<keyword evidence="8" id="KW-0472">Membrane</keyword>
<evidence type="ECO:0008006" key="13">
    <source>
        <dbReference type="Google" id="ProtNLM"/>
    </source>
</evidence>
<dbReference type="Pfam" id="PF00059">
    <property type="entry name" value="Lectin_C"/>
    <property type="match status" value="1"/>
</dbReference>
<feature type="disulfide bond" evidence="6">
    <location>
        <begin position="602"/>
        <end position="629"/>
    </location>
</feature>
<dbReference type="EMBL" id="JAVFWL010000001">
    <property type="protein sequence ID" value="KAK6729741.1"/>
    <property type="molecule type" value="Genomic_DNA"/>
</dbReference>
<feature type="domain" description="C-type lectin" evidence="9">
    <location>
        <begin position="330"/>
        <end position="449"/>
    </location>
</feature>
<keyword evidence="2" id="KW-0732">Signal</keyword>
<dbReference type="CDD" id="cd00037">
    <property type="entry name" value="CLECT"/>
    <property type="match status" value="1"/>
</dbReference>
<proteinExistence type="predicted"/>
<dbReference type="PANTHER" id="PTHR19325:SF574">
    <property type="entry name" value="SUSHI, VON WILLEBRAND FACTOR TYPE A, EGF AND PENTRAXIN DOMAIN-CONTAINING PROTEIN 1"/>
    <property type="match status" value="1"/>
</dbReference>
<gene>
    <name evidence="11" type="primary">Necator_chrI.g2788</name>
    <name evidence="11" type="ORF">RB195_006660</name>
</gene>
<feature type="region of interest" description="Disordered" evidence="7">
    <location>
        <begin position="772"/>
        <end position="798"/>
    </location>
</feature>
<feature type="domain" description="Sushi" evidence="10">
    <location>
        <begin position="574"/>
        <end position="631"/>
    </location>
</feature>
<evidence type="ECO:0000256" key="4">
    <source>
        <dbReference type="ARBA" id="ARBA00023157"/>
    </source>
</evidence>
<dbReference type="Proteomes" id="UP001303046">
    <property type="component" value="Unassembled WGS sequence"/>
</dbReference>
<protein>
    <recommendedName>
        <fullName evidence="13">Sushi domain protein</fullName>
    </recommendedName>
</protein>
<evidence type="ECO:0000259" key="10">
    <source>
        <dbReference type="PROSITE" id="PS50923"/>
    </source>
</evidence>
<organism evidence="11 12">
    <name type="scientific">Necator americanus</name>
    <name type="common">Human hookworm</name>
    <dbReference type="NCBI Taxonomy" id="51031"/>
    <lineage>
        <taxon>Eukaryota</taxon>
        <taxon>Metazoa</taxon>
        <taxon>Ecdysozoa</taxon>
        <taxon>Nematoda</taxon>
        <taxon>Chromadorea</taxon>
        <taxon>Rhabditida</taxon>
        <taxon>Rhabditina</taxon>
        <taxon>Rhabditomorpha</taxon>
        <taxon>Strongyloidea</taxon>
        <taxon>Ancylostomatidae</taxon>
        <taxon>Bunostominae</taxon>
        <taxon>Necator</taxon>
    </lineage>
</organism>
<keyword evidence="3" id="KW-0677">Repeat</keyword>
<dbReference type="SUPFAM" id="SSF57535">
    <property type="entry name" value="Complement control module/SCR domain"/>
    <property type="match status" value="4"/>
</dbReference>
<keyword evidence="8" id="KW-0812">Transmembrane</keyword>
<dbReference type="SUPFAM" id="SSF56436">
    <property type="entry name" value="C-type lectin-like"/>
    <property type="match status" value="1"/>
</dbReference>
<feature type="compositionally biased region" description="Basic and acidic residues" evidence="7">
    <location>
        <begin position="775"/>
        <end position="798"/>
    </location>
</feature>
<evidence type="ECO:0000256" key="3">
    <source>
        <dbReference type="ARBA" id="ARBA00022737"/>
    </source>
</evidence>
<feature type="domain" description="Sushi" evidence="10">
    <location>
        <begin position="126"/>
        <end position="190"/>
    </location>
</feature>
<dbReference type="InterPro" id="IPR050350">
    <property type="entry name" value="Compl-Cell_Adhes-Reg"/>
</dbReference>
<evidence type="ECO:0000256" key="1">
    <source>
        <dbReference type="ARBA" id="ARBA00022659"/>
    </source>
</evidence>
<name>A0ABR1BTM8_NECAM</name>
<accession>A0ABR1BTM8</accession>
<dbReference type="PROSITE" id="PS50923">
    <property type="entry name" value="SUSHI"/>
    <property type="match status" value="4"/>
</dbReference>
<evidence type="ECO:0000256" key="5">
    <source>
        <dbReference type="ARBA" id="ARBA00023180"/>
    </source>
</evidence>
<feature type="transmembrane region" description="Helical" evidence="8">
    <location>
        <begin position="646"/>
        <end position="665"/>
    </location>
</feature>
<dbReference type="SMART" id="SM00034">
    <property type="entry name" value="CLECT"/>
    <property type="match status" value="1"/>
</dbReference>
<keyword evidence="5" id="KW-0325">Glycoprotein</keyword>
<comment type="caution">
    <text evidence="6">Lacks conserved residue(s) required for the propagation of feature annotation.</text>
</comment>
<evidence type="ECO:0000313" key="12">
    <source>
        <dbReference type="Proteomes" id="UP001303046"/>
    </source>
</evidence>
<sequence length="798" mass="87794">MKGCSPVLNIANRVAVGKATLLIWREHFNTLLKRQAPPPPEPVRARRQTCTTVSEEPLTESETFYLVVLTTAILGSKRQKLGLVTQRLLSNWRGEAGDGIEIGPSRNATMLTFLVLCICSTTVISHNCPHPLVPENGHITFDGPSPYSPYAPNTVAKYSCSPGFDKVGGTDERICTPLGSWSGEAPVCAIDVAAGKPALQASLSRVFVYRWFAYPLSQLFCNFVDLTLREVDLLGSFNVHGVAIRLGKQSSHIMNIYLIQDNGDLRQCDISSYLFVENATVFVTCELERVQKVRIISESRLHLCEARVFATNAVSPWQCSQSLMDVLGVFEGLCYSASREERSDWLGSQRKCLDRGATLPMRMSENSQRGVRAALAASPFQKEFYWIGVSSSLSDWRWADGTTVADEDADWSNSKILPSNHPEAVVIARLAEWRWIPSAQNVWNSFLCQSKPKSCTFPGVGEAGRVSFSSQSFTIGSFSVYTCEEGYDLEGEAERSCEEDARWSGTIPRCRKRRCSNVDVWGGGGIVRLLNGTTEYGNEMEYECLNGWRLVGEGRRRCRSDGTWSGSAPSCEVVDCDRPPSIPKGSISVSTTTFGSSANYSCQDGYRLIGHAIVTCGSTGVWEPAVPACYDIATLRELKSESAENHAGLAALLVVLGLLLVFAVLRFSRTSKTVPISEKSAPPYGTPNVIYAIPSVIGNHPDSVVYYASSAPLTKMELPPHLVSLKPLPSGHFQATVPIGRAMIRPQLPIFAPSPTPSQLLYSFDYEPIYDVPPDVDKQENPQEENIYEKLPDVRPHP</sequence>
<feature type="disulfide bond" evidence="6">
    <location>
        <begin position="544"/>
        <end position="571"/>
    </location>
</feature>
<evidence type="ECO:0000259" key="9">
    <source>
        <dbReference type="PROSITE" id="PS50041"/>
    </source>
</evidence>
<dbReference type="Pfam" id="PF00084">
    <property type="entry name" value="Sushi"/>
    <property type="match status" value="4"/>
</dbReference>
<keyword evidence="1 6" id="KW-0768">Sushi</keyword>
<feature type="disulfide bond" evidence="6">
    <location>
        <begin position="483"/>
        <end position="510"/>
    </location>
</feature>